<evidence type="ECO:0000313" key="3">
    <source>
        <dbReference type="Proteomes" id="UP000283474"/>
    </source>
</evidence>
<dbReference type="Pfam" id="PF00107">
    <property type="entry name" value="ADH_zinc_N"/>
    <property type="match status" value="1"/>
</dbReference>
<dbReference type="SUPFAM" id="SSF50129">
    <property type="entry name" value="GroES-like"/>
    <property type="match status" value="1"/>
</dbReference>
<dbReference type="InterPro" id="IPR036291">
    <property type="entry name" value="NAD(P)-bd_dom_sf"/>
</dbReference>
<organism evidence="2 3">
    <name type="scientific">Pollutimonas thiosulfatoxidans</name>
    <dbReference type="NCBI Taxonomy" id="2028345"/>
    <lineage>
        <taxon>Bacteria</taxon>
        <taxon>Pseudomonadati</taxon>
        <taxon>Pseudomonadota</taxon>
        <taxon>Betaproteobacteria</taxon>
        <taxon>Burkholderiales</taxon>
        <taxon>Alcaligenaceae</taxon>
        <taxon>Pollutimonas</taxon>
    </lineage>
</organism>
<sequence length="338" mass="35712">MKAYELHAAKNGLSLTFNDKRAQPEPGHGEVLIRVHAVSLNFRDLLIADGSYGRGTKANVIPVSDGAGEISAVGPGVTSLRVGDRVVGAFFPDWTAGDITEAAVSSSLGGSVDGMLSQYVVLPERAALKFADHLSYEEAATLPCAALTAWQALVDIGRVNAGQTVLLQGTGGVSIFALQFAQAMGATVIQTSSSNDKLERVRQMGARHTINYRDTPEWSQEVRRLTDGRGVDLVVEVGGAGTLEQSLQAVRVGGTVATIGLVSGVGDINPLPLISRAIRLNGVYVGSHAMFAAMNKAISAHQIKPIMDRAFSFEQAADAYAWLRSGSHFGKVVITIKN</sequence>
<name>A0A410GD47_9BURK</name>
<dbReference type="SUPFAM" id="SSF51735">
    <property type="entry name" value="NAD(P)-binding Rossmann-fold domains"/>
    <property type="match status" value="1"/>
</dbReference>
<dbReference type="InterPro" id="IPR013149">
    <property type="entry name" value="ADH-like_C"/>
</dbReference>
<dbReference type="KEGG" id="pus:CKA81_10495"/>
<dbReference type="InterPro" id="IPR052711">
    <property type="entry name" value="Zinc_ADH-like"/>
</dbReference>
<protein>
    <submittedName>
        <fullName evidence="2">NAD(P)-dependent alcohol dehydrogenase</fullName>
    </submittedName>
</protein>
<dbReference type="InterPro" id="IPR013154">
    <property type="entry name" value="ADH-like_N"/>
</dbReference>
<dbReference type="InterPro" id="IPR020843">
    <property type="entry name" value="ER"/>
</dbReference>
<dbReference type="SMART" id="SM00829">
    <property type="entry name" value="PKS_ER"/>
    <property type="match status" value="1"/>
</dbReference>
<keyword evidence="3" id="KW-1185">Reference proteome</keyword>
<gene>
    <name evidence="2" type="ORF">CKA81_10495</name>
</gene>
<dbReference type="Pfam" id="PF08240">
    <property type="entry name" value="ADH_N"/>
    <property type="match status" value="1"/>
</dbReference>
<reference evidence="2 3" key="1">
    <citation type="submission" date="2017-08" db="EMBL/GenBank/DDBJ databases">
        <authorList>
            <person name="Park S.-J."/>
            <person name="Kim H."/>
        </authorList>
    </citation>
    <scope>NUCLEOTIDE SEQUENCE [LARGE SCALE GENOMIC DNA]</scope>
    <source>
        <strain evidence="3">ye3</strain>
    </source>
</reference>
<evidence type="ECO:0000313" key="2">
    <source>
        <dbReference type="EMBL" id="QAA94213.1"/>
    </source>
</evidence>
<dbReference type="EMBL" id="CP022987">
    <property type="protein sequence ID" value="QAA94213.1"/>
    <property type="molecule type" value="Genomic_DNA"/>
</dbReference>
<dbReference type="PANTHER" id="PTHR45033">
    <property type="match status" value="1"/>
</dbReference>
<dbReference type="Proteomes" id="UP000283474">
    <property type="component" value="Chromosome"/>
</dbReference>
<dbReference type="AlphaFoldDB" id="A0A410GD47"/>
<dbReference type="OrthoDB" id="5484143at2"/>
<accession>A0A410GD47</accession>
<dbReference type="RefSeq" id="WP_128355217.1">
    <property type="nucleotide sequence ID" value="NZ_CP022987.1"/>
</dbReference>
<dbReference type="PANTHER" id="PTHR45033:SF2">
    <property type="entry name" value="ZINC-TYPE ALCOHOL DEHYDROGENASE-LIKE PROTEIN C1773.06C"/>
    <property type="match status" value="1"/>
</dbReference>
<dbReference type="Gene3D" id="3.90.180.10">
    <property type="entry name" value="Medium-chain alcohol dehydrogenases, catalytic domain"/>
    <property type="match status" value="1"/>
</dbReference>
<dbReference type="CDD" id="cd08276">
    <property type="entry name" value="MDR7"/>
    <property type="match status" value="1"/>
</dbReference>
<proteinExistence type="predicted"/>
<feature type="domain" description="Enoyl reductase (ER)" evidence="1">
    <location>
        <begin position="12"/>
        <end position="334"/>
    </location>
</feature>
<evidence type="ECO:0000259" key="1">
    <source>
        <dbReference type="SMART" id="SM00829"/>
    </source>
</evidence>
<dbReference type="GO" id="GO:0016491">
    <property type="term" value="F:oxidoreductase activity"/>
    <property type="evidence" value="ECO:0007669"/>
    <property type="project" value="InterPro"/>
</dbReference>
<dbReference type="InterPro" id="IPR011032">
    <property type="entry name" value="GroES-like_sf"/>
</dbReference>
<dbReference type="Gene3D" id="3.40.50.720">
    <property type="entry name" value="NAD(P)-binding Rossmann-like Domain"/>
    <property type="match status" value="1"/>
</dbReference>